<proteinExistence type="predicted"/>
<feature type="repeat" description="WD" evidence="2">
    <location>
        <begin position="745"/>
        <end position="773"/>
    </location>
</feature>
<keyword evidence="5" id="KW-1185">Reference proteome</keyword>
<dbReference type="RefSeq" id="XP_018042096.1">
    <property type="nucleotide sequence ID" value="XM_018186412.1"/>
</dbReference>
<dbReference type="Gene3D" id="3.40.50.300">
    <property type="entry name" value="P-loop containing nucleotide triphosphate hydrolases"/>
    <property type="match status" value="1"/>
</dbReference>
<dbReference type="PANTHER" id="PTHR10039">
    <property type="entry name" value="AMELOGENIN"/>
    <property type="match status" value="1"/>
</dbReference>
<name>A0A177CX00_9PLEO</name>
<keyword evidence="1" id="KW-0677">Repeat</keyword>
<dbReference type="InParanoid" id="A0A177CX00"/>
<dbReference type="InterPro" id="IPR007111">
    <property type="entry name" value="NACHT_NTPase"/>
</dbReference>
<feature type="domain" description="NACHT" evidence="3">
    <location>
        <begin position="201"/>
        <end position="350"/>
    </location>
</feature>
<dbReference type="SUPFAM" id="SSF50978">
    <property type="entry name" value="WD40 repeat-like"/>
    <property type="match status" value="1"/>
</dbReference>
<dbReference type="EMBL" id="KV441548">
    <property type="protein sequence ID" value="OAG11731.1"/>
    <property type="molecule type" value="Genomic_DNA"/>
</dbReference>
<dbReference type="PROSITE" id="PS50294">
    <property type="entry name" value="WD_REPEATS_REGION"/>
    <property type="match status" value="1"/>
</dbReference>
<dbReference type="InterPro" id="IPR036322">
    <property type="entry name" value="WD40_repeat_dom_sf"/>
</dbReference>
<keyword evidence="2" id="KW-0853">WD repeat</keyword>
<feature type="non-terminal residue" evidence="4">
    <location>
        <position position="773"/>
    </location>
</feature>
<dbReference type="PROSITE" id="PS50837">
    <property type="entry name" value="NACHT"/>
    <property type="match status" value="1"/>
</dbReference>
<evidence type="ECO:0000313" key="4">
    <source>
        <dbReference type="EMBL" id="OAG11731.1"/>
    </source>
</evidence>
<accession>A0A177CX00</accession>
<evidence type="ECO:0000313" key="5">
    <source>
        <dbReference type="Proteomes" id="UP000077069"/>
    </source>
</evidence>
<protein>
    <recommendedName>
        <fullName evidence="3">NACHT domain-containing protein</fullName>
    </recommendedName>
</protein>
<organism evidence="4 5">
    <name type="scientific">Paraphaeosphaeria sporulosa</name>
    <dbReference type="NCBI Taxonomy" id="1460663"/>
    <lineage>
        <taxon>Eukaryota</taxon>
        <taxon>Fungi</taxon>
        <taxon>Dikarya</taxon>
        <taxon>Ascomycota</taxon>
        <taxon>Pezizomycotina</taxon>
        <taxon>Dothideomycetes</taxon>
        <taxon>Pleosporomycetidae</taxon>
        <taxon>Pleosporales</taxon>
        <taxon>Massarineae</taxon>
        <taxon>Didymosphaeriaceae</taxon>
        <taxon>Paraphaeosphaeria</taxon>
    </lineage>
</organism>
<dbReference type="InterPro" id="IPR015943">
    <property type="entry name" value="WD40/YVTN_repeat-like_dom_sf"/>
</dbReference>
<dbReference type="InterPro" id="IPR027417">
    <property type="entry name" value="P-loop_NTPase"/>
</dbReference>
<dbReference type="InterPro" id="IPR001680">
    <property type="entry name" value="WD40_rpt"/>
</dbReference>
<dbReference type="Proteomes" id="UP000077069">
    <property type="component" value="Unassembled WGS sequence"/>
</dbReference>
<dbReference type="Pfam" id="PF24883">
    <property type="entry name" value="NPHP3_N"/>
    <property type="match status" value="1"/>
</dbReference>
<sequence>MDGLSGAASVIAVIDISAKVASLCLQYSTEVKHAKGDIERLHQKVGETKIVLGKLQQLLDKRGKSQLPTTNTLLGPLQRCLEELKELEATLQTNLEPSGPRKAMQRFGLRALKWPLTSKEVEKTIQNLEKYGHTFSLALQVDQTVLVADISQQLDLTKLPVAIGASFDSHADEHNARCLPETRTDLLKTIADWADNKDGKAIFWLCGMAGTGKSTIARTAAQSFNKNGLLGASFFFKKGEGERGNASRFFSTIATDLVAREPGMLPSIRKALDEDSALPHKVLKDQFEKLILHPLSGMQKTHSATTARVIVIDALDECERENDVRVILELLTQAKNMQAVPLRVLVTSRPELHIRLGFQEMPNGTYQDLVLHEVAKNTIEHDIRLFYEHELNEIRRARRLRPDWPTGDQIQVLVELAVPLFIFAATVCRYIGTKGGDPEEYLGKVLKYEKSTFSQLDRTYLPILEHLLDEQDEYEREAWLRAFRKVVGSIAVLENSLSIISLANLLQVPKRELEYRLDALHSVLSVPDSQDVPVRLLHLSFRDFLVDPQRQDKNQFWVDAKDTHKSLASYCVELMSGPHGLRRNICNLSGPGALRSEIDEGIITSSISPELQYSCRYWVDHLKQSQQEIADGDATHVFLQKHFLYWLETMSLLRELSRCVHLLNMLETLVIPSANMVSAFLLDAMRFVLRFQPIIDDAPLQLYSSALMFAPQTSIIRKGFKDLAPRGIKMVSRRETDWDACRSTLEGHSGWVSAVAFSRDGKLVASASGDKTV</sequence>
<dbReference type="STRING" id="1460663.A0A177CX00"/>
<dbReference type="SUPFAM" id="SSF52540">
    <property type="entry name" value="P-loop containing nucleoside triphosphate hydrolases"/>
    <property type="match status" value="1"/>
</dbReference>
<dbReference type="Pfam" id="PF00400">
    <property type="entry name" value="WD40"/>
    <property type="match status" value="1"/>
</dbReference>
<dbReference type="PANTHER" id="PTHR10039:SF17">
    <property type="entry name" value="FUNGAL STAND N-TERMINAL GOODBYE DOMAIN-CONTAINING PROTEIN-RELATED"/>
    <property type="match status" value="1"/>
</dbReference>
<dbReference type="AlphaFoldDB" id="A0A177CX00"/>
<evidence type="ECO:0000259" key="3">
    <source>
        <dbReference type="PROSITE" id="PS50837"/>
    </source>
</evidence>
<evidence type="ECO:0000256" key="2">
    <source>
        <dbReference type="PROSITE-ProRule" id="PRU00221"/>
    </source>
</evidence>
<dbReference type="GeneID" id="28769898"/>
<dbReference type="OrthoDB" id="674604at2759"/>
<evidence type="ECO:0000256" key="1">
    <source>
        <dbReference type="ARBA" id="ARBA00022737"/>
    </source>
</evidence>
<dbReference type="InterPro" id="IPR056884">
    <property type="entry name" value="NPHP3-like_N"/>
</dbReference>
<gene>
    <name evidence="4" type="ORF">CC84DRAFT_47160</name>
</gene>
<reference evidence="4 5" key="1">
    <citation type="submission" date="2016-05" db="EMBL/GenBank/DDBJ databases">
        <title>Comparative analysis of secretome profiles of manganese(II)-oxidizing ascomycete fungi.</title>
        <authorList>
            <consortium name="DOE Joint Genome Institute"/>
            <person name="Zeiner C.A."/>
            <person name="Purvine S.O."/>
            <person name="Zink E.M."/>
            <person name="Wu S."/>
            <person name="Pasa-Tolic L."/>
            <person name="Chaput D.L."/>
            <person name="Haridas S."/>
            <person name="Grigoriev I.V."/>
            <person name="Santelli C.M."/>
            <person name="Hansel C.M."/>
        </authorList>
    </citation>
    <scope>NUCLEOTIDE SEQUENCE [LARGE SCALE GENOMIC DNA]</scope>
    <source>
        <strain evidence="4 5">AP3s5-JAC2a</strain>
    </source>
</reference>
<dbReference type="PROSITE" id="PS50082">
    <property type="entry name" value="WD_REPEATS_2"/>
    <property type="match status" value="1"/>
</dbReference>
<dbReference type="Gene3D" id="2.130.10.10">
    <property type="entry name" value="YVTN repeat-like/Quinoprotein amine dehydrogenase"/>
    <property type="match status" value="1"/>
</dbReference>